<reference evidence="3" key="1">
    <citation type="journal article" date="2019" name="Int. J. Syst. Evol. Microbiol.">
        <title>The Global Catalogue of Microorganisms (GCM) 10K type strain sequencing project: providing services to taxonomists for standard genome sequencing and annotation.</title>
        <authorList>
            <consortium name="The Broad Institute Genomics Platform"/>
            <consortium name="The Broad Institute Genome Sequencing Center for Infectious Disease"/>
            <person name="Wu L."/>
            <person name="Ma J."/>
        </authorList>
    </citation>
    <scope>NUCLEOTIDE SEQUENCE [LARGE SCALE GENOMIC DNA]</scope>
    <source>
        <strain evidence="3">CCUG 59189</strain>
    </source>
</reference>
<keyword evidence="1" id="KW-0812">Transmembrane</keyword>
<evidence type="ECO:0000313" key="3">
    <source>
        <dbReference type="Proteomes" id="UP001597262"/>
    </source>
</evidence>
<sequence>MRMKIRKWVSNWGWIVLYALVLAVSVLIIAADGHEPIEDSQTEKITLTFRHFWIKEHDRQMLNIIEDVVDSFQKSHPNIKVNFEGMDQTVHREQKLKSEMVTGTPPDMFVLFGGAEIEPYIRSNRLMDLTVFARKNGLEDQFQDLHLWTYNQRIYGLPLEGNAEPLYYNKEIFKELGLEPPTTLGQLNRAVRVLGASKFVPFALGNEERWPAAIFAHYLMDRYAGPELINKLAQGDETASFNNPQYKHAFEQLESWIKQNAFSIPANDLSTEEAIDLFTSGKAGMYLNGNWDINLFHSAKAPENFQNQVGVIPFPSVLPGGEKSIAGGYTIGIGLSSNLDASKWEAAQELLKALYTKDVQRRIVYEGLRIPSMKISYDSDKTGPVFTQVIQLMEQSQSSFVPYDNVLSPEVNKTFLKVIEEMISRRSSPEEALNQIQQTSDQYWKLRRSSAPN</sequence>
<feature type="transmembrane region" description="Helical" evidence="1">
    <location>
        <begin position="12"/>
        <end position="31"/>
    </location>
</feature>
<evidence type="ECO:0000313" key="2">
    <source>
        <dbReference type="EMBL" id="MFD1174701.1"/>
    </source>
</evidence>
<dbReference type="RefSeq" id="WP_379315367.1">
    <property type="nucleotide sequence ID" value="NZ_JBHTLM010000001.1"/>
</dbReference>
<proteinExistence type="predicted"/>
<dbReference type="Pfam" id="PF01547">
    <property type="entry name" value="SBP_bac_1"/>
    <property type="match status" value="1"/>
</dbReference>
<protein>
    <submittedName>
        <fullName evidence="2">ABC transporter substrate-binding protein</fullName>
    </submittedName>
</protein>
<dbReference type="SUPFAM" id="SSF53850">
    <property type="entry name" value="Periplasmic binding protein-like II"/>
    <property type="match status" value="1"/>
</dbReference>
<dbReference type="PANTHER" id="PTHR43649">
    <property type="entry name" value="ARABINOSE-BINDING PROTEIN-RELATED"/>
    <property type="match status" value="1"/>
</dbReference>
<evidence type="ECO:0000256" key="1">
    <source>
        <dbReference type="SAM" id="Phobius"/>
    </source>
</evidence>
<dbReference type="InterPro" id="IPR006059">
    <property type="entry name" value="SBP"/>
</dbReference>
<name>A0ABW3RRV0_9BACL</name>
<keyword evidence="1" id="KW-0472">Membrane</keyword>
<dbReference type="InterPro" id="IPR050490">
    <property type="entry name" value="Bact_solute-bd_prot1"/>
</dbReference>
<keyword evidence="3" id="KW-1185">Reference proteome</keyword>
<gene>
    <name evidence="2" type="ORF">ACFQ3W_00050</name>
</gene>
<dbReference type="Proteomes" id="UP001597262">
    <property type="component" value="Unassembled WGS sequence"/>
</dbReference>
<dbReference type="Gene3D" id="3.40.190.10">
    <property type="entry name" value="Periplasmic binding protein-like II"/>
    <property type="match status" value="2"/>
</dbReference>
<organism evidence="2 3">
    <name type="scientific">Paenibacillus puldeungensis</name>
    <dbReference type="NCBI Taxonomy" id="696536"/>
    <lineage>
        <taxon>Bacteria</taxon>
        <taxon>Bacillati</taxon>
        <taxon>Bacillota</taxon>
        <taxon>Bacilli</taxon>
        <taxon>Bacillales</taxon>
        <taxon>Paenibacillaceae</taxon>
        <taxon>Paenibacillus</taxon>
    </lineage>
</organism>
<dbReference type="EMBL" id="JBHTLM010000001">
    <property type="protein sequence ID" value="MFD1174701.1"/>
    <property type="molecule type" value="Genomic_DNA"/>
</dbReference>
<comment type="caution">
    <text evidence="2">The sequence shown here is derived from an EMBL/GenBank/DDBJ whole genome shotgun (WGS) entry which is preliminary data.</text>
</comment>
<accession>A0ABW3RRV0</accession>
<keyword evidence="1" id="KW-1133">Transmembrane helix</keyword>